<dbReference type="Proteomes" id="UP001458880">
    <property type="component" value="Unassembled WGS sequence"/>
</dbReference>
<accession>A0AAW1MAN9</accession>
<keyword evidence="2" id="KW-1185">Reference proteome</keyword>
<comment type="caution">
    <text evidence="1">The sequence shown here is derived from an EMBL/GenBank/DDBJ whole genome shotgun (WGS) entry which is preliminary data.</text>
</comment>
<proteinExistence type="predicted"/>
<dbReference type="EMBL" id="JASPKY010000068">
    <property type="protein sequence ID" value="KAK9743599.1"/>
    <property type="molecule type" value="Genomic_DNA"/>
</dbReference>
<sequence>MQLKKRVQELENKLTRIEKEHKKENIVIKGLDPKENINKIDVQEFIEDKMGIKVEIKEVERIGINKSKMIIKAKMNNMDNKRLVMKNKNKLKGTKYFIDPEFTNEEEKIQKKLREVARVERDKGKQVKVAYQKMRINSEWYKWDVQKQELTKNETNGRPKN</sequence>
<protein>
    <submittedName>
        <fullName evidence="1">Uncharacterized protein</fullName>
    </submittedName>
</protein>
<evidence type="ECO:0000313" key="2">
    <source>
        <dbReference type="Proteomes" id="UP001458880"/>
    </source>
</evidence>
<gene>
    <name evidence="1" type="ORF">QE152_g8484</name>
</gene>
<name>A0AAW1MAN9_POPJA</name>
<organism evidence="1 2">
    <name type="scientific">Popillia japonica</name>
    <name type="common">Japanese beetle</name>
    <dbReference type="NCBI Taxonomy" id="7064"/>
    <lineage>
        <taxon>Eukaryota</taxon>
        <taxon>Metazoa</taxon>
        <taxon>Ecdysozoa</taxon>
        <taxon>Arthropoda</taxon>
        <taxon>Hexapoda</taxon>
        <taxon>Insecta</taxon>
        <taxon>Pterygota</taxon>
        <taxon>Neoptera</taxon>
        <taxon>Endopterygota</taxon>
        <taxon>Coleoptera</taxon>
        <taxon>Polyphaga</taxon>
        <taxon>Scarabaeiformia</taxon>
        <taxon>Scarabaeidae</taxon>
        <taxon>Rutelinae</taxon>
        <taxon>Popillia</taxon>
    </lineage>
</organism>
<evidence type="ECO:0000313" key="1">
    <source>
        <dbReference type="EMBL" id="KAK9743599.1"/>
    </source>
</evidence>
<dbReference type="AlphaFoldDB" id="A0AAW1MAN9"/>
<reference evidence="1 2" key="1">
    <citation type="journal article" date="2024" name="BMC Genomics">
        <title>De novo assembly and annotation of Popillia japonica's genome with initial clues to its potential as an invasive pest.</title>
        <authorList>
            <person name="Cucini C."/>
            <person name="Boschi S."/>
            <person name="Funari R."/>
            <person name="Cardaioli E."/>
            <person name="Iannotti N."/>
            <person name="Marturano G."/>
            <person name="Paoli F."/>
            <person name="Bruttini M."/>
            <person name="Carapelli A."/>
            <person name="Frati F."/>
            <person name="Nardi F."/>
        </authorList>
    </citation>
    <scope>NUCLEOTIDE SEQUENCE [LARGE SCALE GENOMIC DNA]</scope>
    <source>
        <strain evidence="1">DMR45628</strain>
    </source>
</reference>